<evidence type="ECO:0000256" key="7">
    <source>
        <dbReference type="SAM" id="Phobius"/>
    </source>
</evidence>
<feature type="transmembrane region" description="Helical" evidence="7">
    <location>
        <begin position="169"/>
        <end position="187"/>
    </location>
</feature>
<dbReference type="Pfam" id="PF07690">
    <property type="entry name" value="MFS_1"/>
    <property type="match status" value="1"/>
</dbReference>
<dbReference type="InterPro" id="IPR020846">
    <property type="entry name" value="MFS_dom"/>
</dbReference>
<dbReference type="SUPFAM" id="SSF103473">
    <property type="entry name" value="MFS general substrate transporter"/>
    <property type="match status" value="1"/>
</dbReference>
<keyword evidence="5 7" id="KW-1133">Transmembrane helix</keyword>
<feature type="transmembrane region" description="Helical" evidence="7">
    <location>
        <begin position="394"/>
        <end position="412"/>
    </location>
</feature>
<keyword evidence="6 7" id="KW-0472">Membrane</keyword>
<dbReference type="InterPro" id="IPR011701">
    <property type="entry name" value="MFS"/>
</dbReference>
<feature type="transmembrane region" description="Helical" evidence="7">
    <location>
        <begin position="252"/>
        <end position="272"/>
    </location>
</feature>
<dbReference type="PANTHER" id="PTHR43266:SF2">
    <property type="entry name" value="MAJOR FACILITATOR SUPERFAMILY (MFS) PROFILE DOMAIN-CONTAINING PROTEIN"/>
    <property type="match status" value="1"/>
</dbReference>
<gene>
    <name evidence="9" type="ORF">ACFO4R_01215</name>
</gene>
<dbReference type="InterPro" id="IPR036259">
    <property type="entry name" value="MFS_trans_sf"/>
</dbReference>
<evidence type="ECO:0000313" key="9">
    <source>
        <dbReference type="EMBL" id="MFC4803690.1"/>
    </source>
</evidence>
<dbReference type="CDD" id="cd06173">
    <property type="entry name" value="MFS_MefA_like"/>
    <property type="match status" value="1"/>
</dbReference>
<feature type="transmembrane region" description="Helical" evidence="7">
    <location>
        <begin position="219"/>
        <end position="240"/>
    </location>
</feature>
<keyword evidence="10" id="KW-1185">Reference proteome</keyword>
<evidence type="ECO:0000256" key="4">
    <source>
        <dbReference type="ARBA" id="ARBA00022692"/>
    </source>
</evidence>
<evidence type="ECO:0000256" key="5">
    <source>
        <dbReference type="ARBA" id="ARBA00022989"/>
    </source>
</evidence>
<sequence>MSRSYKKFLLLCFAGLVSATGSGMTSFALGVYIYKKTLLSSMAGLLLLAGFLPGLLLAPVSGVLADRYDRRLLMMAGDGLSMTGVLIVLTSVSILEGSALIFGITVGVAVSSAFSSLVEPAFRATVSDLLEKEEYSKASGMMQLVSSARYLLSPVLAGLVLSLWGIRTILILDLMTVLLTLPITHFVRREMKTTRKISPPCFKEEFRTGLRLICDKKGILLLVLFGILVSFCLGTIQTLMTPMILAFADESFLGFSTTFSACGMLAGGLFLSTIRLDKGFSRILGISLFFIGVCMVGFSAREERIFICVFGFLIFAALPFANTAIDYLVRTNIEAENQGKVWGLIGLISQAGYIVAYAVVGVLVDLVGKPLLMEGGILSKNLGQLIGVGEGRGAALFIISAGVLLSISAATLSQKHEIKELEEDHVLEAV</sequence>
<evidence type="ECO:0000259" key="8">
    <source>
        <dbReference type="PROSITE" id="PS50850"/>
    </source>
</evidence>
<dbReference type="PROSITE" id="PS50850">
    <property type="entry name" value="MFS"/>
    <property type="match status" value="1"/>
</dbReference>
<evidence type="ECO:0000256" key="1">
    <source>
        <dbReference type="ARBA" id="ARBA00004651"/>
    </source>
</evidence>
<keyword evidence="4 7" id="KW-0812">Transmembrane</keyword>
<accession>A0ABV9QH99</accession>
<evidence type="ECO:0000256" key="2">
    <source>
        <dbReference type="ARBA" id="ARBA00022448"/>
    </source>
</evidence>
<protein>
    <submittedName>
        <fullName evidence="9">MFS transporter</fullName>
    </submittedName>
</protein>
<organism evidence="9 10">
    <name type="scientific">Filifactor villosus</name>
    <dbReference type="NCBI Taxonomy" id="29374"/>
    <lineage>
        <taxon>Bacteria</taxon>
        <taxon>Bacillati</taxon>
        <taxon>Bacillota</taxon>
        <taxon>Clostridia</taxon>
        <taxon>Peptostreptococcales</taxon>
        <taxon>Filifactoraceae</taxon>
        <taxon>Filifactor</taxon>
    </lineage>
</organism>
<feature type="transmembrane region" description="Helical" evidence="7">
    <location>
        <begin position="304"/>
        <end position="329"/>
    </location>
</feature>
<dbReference type="PANTHER" id="PTHR43266">
    <property type="entry name" value="MACROLIDE-EFFLUX PROTEIN"/>
    <property type="match status" value="1"/>
</dbReference>
<dbReference type="EMBL" id="JBHSHL010000003">
    <property type="protein sequence ID" value="MFC4803690.1"/>
    <property type="molecule type" value="Genomic_DNA"/>
</dbReference>
<reference evidence="10" key="1">
    <citation type="journal article" date="2019" name="Int. J. Syst. Evol. Microbiol.">
        <title>The Global Catalogue of Microorganisms (GCM) 10K type strain sequencing project: providing services to taxonomists for standard genome sequencing and annotation.</title>
        <authorList>
            <consortium name="The Broad Institute Genomics Platform"/>
            <consortium name="The Broad Institute Genome Sequencing Center for Infectious Disease"/>
            <person name="Wu L."/>
            <person name="Ma J."/>
        </authorList>
    </citation>
    <scope>NUCLEOTIDE SEQUENCE [LARGE SCALE GENOMIC DNA]</scope>
    <source>
        <strain evidence="10">CCUG 46385</strain>
    </source>
</reference>
<feature type="transmembrane region" description="Helical" evidence="7">
    <location>
        <begin position="279"/>
        <end position="298"/>
    </location>
</feature>
<evidence type="ECO:0000256" key="3">
    <source>
        <dbReference type="ARBA" id="ARBA00022475"/>
    </source>
</evidence>
<dbReference type="RefSeq" id="WP_379787141.1">
    <property type="nucleotide sequence ID" value="NZ_JBHSHL010000003.1"/>
</dbReference>
<comment type="caution">
    <text evidence="9">The sequence shown here is derived from an EMBL/GenBank/DDBJ whole genome shotgun (WGS) entry which is preliminary data.</text>
</comment>
<evidence type="ECO:0000313" key="10">
    <source>
        <dbReference type="Proteomes" id="UP001595916"/>
    </source>
</evidence>
<keyword evidence="3" id="KW-1003">Cell membrane</keyword>
<keyword evidence="2" id="KW-0813">Transport</keyword>
<dbReference type="Gene3D" id="1.20.1250.20">
    <property type="entry name" value="MFS general substrate transporter like domains"/>
    <property type="match status" value="1"/>
</dbReference>
<name>A0ABV9QH99_9FIRM</name>
<dbReference type="Proteomes" id="UP001595916">
    <property type="component" value="Unassembled WGS sequence"/>
</dbReference>
<proteinExistence type="predicted"/>
<feature type="domain" description="Major facilitator superfamily (MFS) profile" evidence="8">
    <location>
        <begin position="1"/>
        <end position="192"/>
    </location>
</feature>
<evidence type="ECO:0000256" key="6">
    <source>
        <dbReference type="ARBA" id="ARBA00023136"/>
    </source>
</evidence>
<feature type="transmembrane region" description="Helical" evidence="7">
    <location>
        <begin position="341"/>
        <end position="364"/>
    </location>
</feature>
<comment type="subcellular location">
    <subcellularLocation>
        <location evidence="1">Cell membrane</location>
        <topology evidence="1">Multi-pass membrane protein</topology>
    </subcellularLocation>
</comment>
<feature type="transmembrane region" description="Helical" evidence="7">
    <location>
        <begin position="38"/>
        <end position="60"/>
    </location>
</feature>